<dbReference type="Gene3D" id="1.10.10.10">
    <property type="entry name" value="Winged helix-like DNA-binding domain superfamily/Winged helix DNA-binding domain"/>
    <property type="match status" value="1"/>
</dbReference>
<dbReference type="InterPro" id="IPR010093">
    <property type="entry name" value="SinI_DNA-bd"/>
</dbReference>
<name>A0A1H3IF96_9RHOB</name>
<dbReference type="EMBL" id="FNPF01000005">
    <property type="protein sequence ID" value="SDY25919.1"/>
    <property type="molecule type" value="Genomic_DNA"/>
</dbReference>
<feature type="domain" description="Helix-turn-helix" evidence="1">
    <location>
        <begin position="1"/>
        <end position="36"/>
    </location>
</feature>
<dbReference type="SUPFAM" id="SSF46955">
    <property type="entry name" value="Putative DNA-binding domain"/>
    <property type="match status" value="1"/>
</dbReference>
<dbReference type="OrthoDB" id="7846848at2"/>
<dbReference type="RefSeq" id="WP_089881948.1">
    <property type="nucleotide sequence ID" value="NZ_FNPF01000005.1"/>
</dbReference>
<proteinExistence type="predicted"/>
<gene>
    <name evidence="2" type="ORF">SAMN05444340_1057</name>
</gene>
<evidence type="ECO:0000259" key="1">
    <source>
        <dbReference type="Pfam" id="PF12728"/>
    </source>
</evidence>
<dbReference type="GO" id="GO:0003677">
    <property type="term" value="F:DNA binding"/>
    <property type="evidence" value="ECO:0007669"/>
    <property type="project" value="InterPro"/>
</dbReference>
<sequence length="122" mass="14150">MLSVEEVARHFGLRPDTVRRKIRAGEIEAIRIGRVFRLAWPDVWACEDGPMPKRSRITRYQDDLLCKKQIAGALRVSVRTVERWIDDGLPTRNAFGAIRCNPHDVTDWLKLRGVDLPSEWWA</sequence>
<accession>A0A1H3IF96</accession>
<evidence type="ECO:0000313" key="2">
    <source>
        <dbReference type="EMBL" id="SDY25919.1"/>
    </source>
</evidence>
<dbReference type="NCBIfam" id="TIGR01764">
    <property type="entry name" value="excise"/>
    <property type="match status" value="1"/>
</dbReference>
<keyword evidence="3" id="KW-1185">Reference proteome</keyword>
<dbReference type="Proteomes" id="UP000199286">
    <property type="component" value="Unassembled WGS sequence"/>
</dbReference>
<dbReference type="AlphaFoldDB" id="A0A1H3IF96"/>
<evidence type="ECO:0000313" key="3">
    <source>
        <dbReference type="Proteomes" id="UP000199286"/>
    </source>
</evidence>
<dbReference type="InterPro" id="IPR041657">
    <property type="entry name" value="HTH_17"/>
</dbReference>
<dbReference type="InterPro" id="IPR036388">
    <property type="entry name" value="WH-like_DNA-bd_sf"/>
</dbReference>
<dbReference type="STRING" id="321339.SAMN05444340_1057"/>
<reference evidence="2 3" key="1">
    <citation type="submission" date="2016-10" db="EMBL/GenBank/DDBJ databases">
        <authorList>
            <person name="de Groot N.N."/>
        </authorList>
    </citation>
    <scope>NUCLEOTIDE SEQUENCE [LARGE SCALE GENOMIC DNA]</scope>
    <source>
        <strain evidence="2 3">DSM 26880</strain>
    </source>
</reference>
<protein>
    <submittedName>
        <fullName evidence="2">DNA binding domain-containing protein, excisionase family</fullName>
    </submittedName>
</protein>
<dbReference type="InterPro" id="IPR009061">
    <property type="entry name" value="DNA-bd_dom_put_sf"/>
</dbReference>
<dbReference type="Pfam" id="PF12728">
    <property type="entry name" value="HTH_17"/>
    <property type="match status" value="1"/>
</dbReference>
<organism evidence="2 3">
    <name type="scientific">Citreimonas salinaria</name>
    <dbReference type="NCBI Taxonomy" id="321339"/>
    <lineage>
        <taxon>Bacteria</taxon>
        <taxon>Pseudomonadati</taxon>
        <taxon>Pseudomonadota</taxon>
        <taxon>Alphaproteobacteria</taxon>
        <taxon>Rhodobacterales</taxon>
        <taxon>Roseobacteraceae</taxon>
        <taxon>Citreimonas</taxon>
    </lineage>
</organism>